<dbReference type="RefSeq" id="WP_124195874.1">
    <property type="nucleotide sequence ID" value="NZ_REGA01000009.1"/>
</dbReference>
<dbReference type="Gene3D" id="2.60.40.790">
    <property type="match status" value="1"/>
</dbReference>
<evidence type="ECO:0000256" key="2">
    <source>
        <dbReference type="RuleBase" id="RU003616"/>
    </source>
</evidence>
<feature type="compositionally biased region" description="Acidic residues" evidence="3">
    <location>
        <begin position="148"/>
        <end position="161"/>
    </location>
</feature>
<dbReference type="OrthoDB" id="261383at2157"/>
<keyword evidence="6" id="KW-1185">Reference proteome</keyword>
<dbReference type="InterPro" id="IPR008978">
    <property type="entry name" value="HSP20-like_chaperone"/>
</dbReference>
<evidence type="ECO:0000259" key="4">
    <source>
        <dbReference type="PROSITE" id="PS01031"/>
    </source>
</evidence>
<dbReference type="SUPFAM" id="SSF49764">
    <property type="entry name" value="HSP20-like chaperones"/>
    <property type="match status" value="1"/>
</dbReference>
<dbReference type="EMBL" id="REGA01000009">
    <property type="protein sequence ID" value="RQG94436.1"/>
    <property type="molecule type" value="Genomic_DNA"/>
</dbReference>
<dbReference type="Proteomes" id="UP000282323">
    <property type="component" value="Unassembled WGS sequence"/>
</dbReference>
<feature type="domain" description="SHSP" evidence="4">
    <location>
        <begin position="6"/>
        <end position="119"/>
    </location>
</feature>
<protein>
    <submittedName>
        <fullName evidence="5">Hsp20/alpha crystallin family protein</fullName>
    </submittedName>
</protein>
<dbReference type="AlphaFoldDB" id="A0A3N6MJP3"/>
<dbReference type="CDD" id="cd06464">
    <property type="entry name" value="ACD_sHsps-like"/>
    <property type="match status" value="1"/>
</dbReference>
<dbReference type="Pfam" id="PF00011">
    <property type="entry name" value="HSP20"/>
    <property type="match status" value="1"/>
</dbReference>
<gene>
    <name evidence="5" type="ORF">EA473_12110</name>
</gene>
<dbReference type="InterPro" id="IPR002068">
    <property type="entry name" value="A-crystallin/Hsp20_dom"/>
</dbReference>
<evidence type="ECO:0000256" key="3">
    <source>
        <dbReference type="SAM" id="MobiDB-lite"/>
    </source>
</evidence>
<proteinExistence type="inferred from homology"/>
<dbReference type="PROSITE" id="PS01031">
    <property type="entry name" value="SHSP"/>
    <property type="match status" value="1"/>
</dbReference>
<reference evidence="5 6" key="1">
    <citation type="submission" date="2018-10" db="EMBL/GenBank/DDBJ databases">
        <title>Natrarchaeobius chitinivorans gen. nov., sp. nov., and Natrarchaeobius haloalkaliphilus sp. nov., alkaliphilic, chitin-utilizing haloarchaea from hypersaline alkaline lakes.</title>
        <authorList>
            <person name="Sorokin D.Y."/>
            <person name="Elcheninov A.G."/>
            <person name="Kostrikina N.A."/>
            <person name="Bale N.J."/>
            <person name="Sinninghe Damste J.S."/>
            <person name="Khijniak T.V."/>
            <person name="Kublanov I.V."/>
            <person name="Toshchakov S.V."/>
        </authorList>
    </citation>
    <scope>NUCLEOTIDE SEQUENCE [LARGE SCALE GENOMIC DNA]</scope>
    <source>
        <strain evidence="5 6">AArcht4T</strain>
    </source>
</reference>
<feature type="compositionally biased region" description="Basic and acidic residues" evidence="3">
    <location>
        <begin position="108"/>
        <end position="147"/>
    </location>
</feature>
<accession>A0A3N6MJP3</accession>
<comment type="similarity">
    <text evidence="1 2">Belongs to the small heat shock protein (HSP20) family.</text>
</comment>
<evidence type="ECO:0000313" key="5">
    <source>
        <dbReference type="EMBL" id="RQG94436.1"/>
    </source>
</evidence>
<name>A0A3N6MJP3_NATCH</name>
<evidence type="ECO:0000256" key="1">
    <source>
        <dbReference type="PROSITE-ProRule" id="PRU00285"/>
    </source>
</evidence>
<evidence type="ECO:0000313" key="6">
    <source>
        <dbReference type="Proteomes" id="UP000282323"/>
    </source>
</evidence>
<comment type="caution">
    <text evidence="5">The sequence shown here is derived from an EMBL/GenBank/DDBJ whole genome shotgun (WGS) entry which is preliminary data.</text>
</comment>
<organism evidence="5 6">
    <name type="scientific">Natrarchaeobius chitinivorans</name>
    <dbReference type="NCBI Taxonomy" id="1679083"/>
    <lineage>
        <taxon>Archaea</taxon>
        <taxon>Methanobacteriati</taxon>
        <taxon>Methanobacteriota</taxon>
        <taxon>Stenosarchaea group</taxon>
        <taxon>Halobacteria</taxon>
        <taxon>Halobacteriales</taxon>
        <taxon>Natrialbaceae</taxon>
        <taxon>Natrarchaeobius</taxon>
    </lineage>
</organism>
<feature type="region of interest" description="Disordered" evidence="3">
    <location>
        <begin position="106"/>
        <end position="161"/>
    </location>
</feature>
<sequence length="161" mass="17862">MSALRDALRDLSEDVFFDLLESDDAYLLVVDVPGVTADALEVSAEDGHLGIEAQREKDLPGEYRYLEENRSIFFDVELPVPEDALEGEADVSVDRGVLELTIPKRSKRPETTIDVVERDSNGSDRDVDGPDSNGSDRDITERDITDRDADDAADPQDPEPR</sequence>